<organism evidence="1 2">
    <name type="scientific">Asbolus verrucosus</name>
    <name type="common">Desert ironclad beetle</name>
    <dbReference type="NCBI Taxonomy" id="1661398"/>
    <lineage>
        <taxon>Eukaryota</taxon>
        <taxon>Metazoa</taxon>
        <taxon>Ecdysozoa</taxon>
        <taxon>Arthropoda</taxon>
        <taxon>Hexapoda</taxon>
        <taxon>Insecta</taxon>
        <taxon>Pterygota</taxon>
        <taxon>Neoptera</taxon>
        <taxon>Endopterygota</taxon>
        <taxon>Coleoptera</taxon>
        <taxon>Polyphaga</taxon>
        <taxon>Cucujiformia</taxon>
        <taxon>Tenebrionidae</taxon>
        <taxon>Pimeliinae</taxon>
        <taxon>Asbolus</taxon>
    </lineage>
</organism>
<sequence>MGYLVSPYSYANGAAGPIPVSMCRRTFFVDGLLATTPLSPLSCTLDETRPIDDDLPIVSHRHVGNNECMNACTPDDVDASPRH</sequence>
<comment type="caution">
    <text evidence="1">The sequence shown here is derived from an EMBL/GenBank/DDBJ whole genome shotgun (WGS) entry which is preliminary data.</text>
</comment>
<keyword evidence="2" id="KW-1185">Reference proteome</keyword>
<dbReference type="OrthoDB" id="2307332at2759"/>
<accession>A0A482VBL7</accession>
<name>A0A482VBL7_ASBVE</name>
<protein>
    <submittedName>
        <fullName evidence="1">Uncharacterized protein</fullName>
    </submittedName>
</protein>
<reference evidence="1 2" key="1">
    <citation type="submission" date="2017-03" db="EMBL/GenBank/DDBJ databases">
        <title>Genome of the blue death feigning beetle - Asbolus verrucosus.</title>
        <authorList>
            <person name="Rider S.D."/>
        </authorList>
    </citation>
    <scope>NUCLEOTIDE SEQUENCE [LARGE SCALE GENOMIC DNA]</scope>
    <source>
        <strain evidence="1">Butters</strain>
        <tissue evidence="1">Head and leg muscle</tissue>
    </source>
</reference>
<feature type="non-terminal residue" evidence="1">
    <location>
        <position position="83"/>
    </location>
</feature>
<proteinExistence type="predicted"/>
<dbReference type="Proteomes" id="UP000292052">
    <property type="component" value="Unassembled WGS sequence"/>
</dbReference>
<evidence type="ECO:0000313" key="2">
    <source>
        <dbReference type="Proteomes" id="UP000292052"/>
    </source>
</evidence>
<dbReference type="AlphaFoldDB" id="A0A482VBL7"/>
<dbReference type="EMBL" id="QDEB01117114">
    <property type="protein sequence ID" value="RZB40643.1"/>
    <property type="molecule type" value="Genomic_DNA"/>
</dbReference>
<gene>
    <name evidence="1" type="ORF">BDFB_004600</name>
</gene>
<evidence type="ECO:0000313" key="1">
    <source>
        <dbReference type="EMBL" id="RZB40643.1"/>
    </source>
</evidence>